<keyword evidence="2" id="KW-0805">Transcription regulation</keyword>
<feature type="region of interest" description="Disordered" evidence="5">
    <location>
        <begin position="49"/>
        <end position="73"/>
    </location>
</feature>
<dbReference type="Pfam" id="PF07524">
    <property type="entry name" value="Bromo_TP"/>
    <property type="match status" value="1"/>
</dbReference>
<keyword evidence="8" id="KW-1185">Reference proteome</keyword>
<feature type="domain" description="Bromodomain associated" evidence="6">
    <location>
        <begin position="85"/>
        <end position="151"/>
    </location>
</feature>
<evidence type="ECO:0000313" key="7">
    <source>
        <dbReference type="EMBL" id="CAK5276023.1"/>
    </source>
</evidence>
<feature type="compositionally biased region" description="Pro residues" evidence="5">
    <location>
        <begin position="52"/>
        <end position="73"/>
    </location>
</feature>
<accession>A0AAD2Q4Q6</accession>
<sequence>MQSQPPPPSSYYAYQTPATPAPAPAGSYNPYAQYSTQIPGYSQSYFASYHLPPAPPPKPATPPPADLPPPPPDLTSITPAVASGVVQRLIVSELKAAGFASAQSKPVELLERNVVAFIERLYERAHQYANLSNRSSAIVTDLILASDEFGLPPEELRPLRKKLDRRKKKGKGASSRTLMLFTHTCGHRQVASPPKRAAIPTLEKKLETAARVQTSLKNLMIATEDAQGQEDGELLGHIVNCETYLHPRKRWKLTRKRAKTSHSG</sequence>
<dbReference type="InterPro" id="IPR006565">
    <property type="entry name" value="BTP"/>
</dbReference>
<evidence type="ECO:0000313" key="8">
    <source>
        <dbReference type="Proteomes" id="UP001295794"/>
    </source>
</evidence>
<evidence type="ECO:0000256" key="1">
    <source>
        <dbReference type="ARBA" id="ARBA00004123"/>
    </source>
</evidence>
<comment type="subcellular location">
    <subcellularLocation>
        <location evidence="1">Nucleus</location>
    </subcellularLocation>
</comment>
<proteinExistence type="predicted"/>
<evidence type="ECO:0000256" key="2">
    <source>
        <dbReference type="ARBA" id="ARBA00023015"/>
    </source>
</evidence>
<dbReference type="Proteomes" id="UP001295794">
    <property type="component" value="Unassembled WGS sequence"/>
</dbReference>
<dbReference type="Gene3D" id="1.10.20.10">
    <property type="entry name" value="Histone, subunit A"/>
    <property type="match status" value="1"/>
</dbReference>
<dbReference type="GO" id="GO:0046982">
    <property type="term" value="F:protein heterodimerization activity"/>
    <property type="evidence" value="ECO:0007669"/>
    <property type="project" value="InterPro"/>
</dbReference>
<dbReference type="GO" id="GO:0005634">
    <property type="term" value="C:nucleus"/>
    <property type="evidence" value="ECO:0007669"/>
    <property type="project" value="UniProtKB-SubCell"/>
</dbReference>
<dbReference type="CDD" id="cd00076">
    <property type="entry name" value="HFD_SF"/>
    <property type="match status" value="1"/>
</dbReference>
<protein>
    <recommendedName>
        <fullName evidence="6">Bromodomain associated domain-containing protein</fullName>
    </recommendedName>
</protein>
<evidence type="ECO:0000259" key="6">
    <source>
        <dbReference type="Pfam" id="PF07524"/>
    </source>
</evidence>
<evidence type="ECO:0000256" key="3">
    <source>
        <dbReference type="ARBA" id="ARBA00023163"/>
    </source>
</evidence>
<comment type="caution">
    <text evidence="7">The sequence shown here is derived from an EMBL/GenBank/DDBJ whole genome shotgun (WGS) entry which is preliminary data.</text>
</comment>
<dbReference type="AlphaFoldDB" id="A0AAD2Q4Q6"/>
<gene>
    <name evidence="7" type="ORF">MYCIT1_LOCUS24148</name>
</gene>
<keyword evidence="4" id="KW-0539">Nucleus</keyword>
<organism evidence="7 8">
    <name type="scientific">Mycena citricolor</name>
    <dbReference type="NCBI Taxonomy" id="2018698"/>
    <lineage>
        <taxon>Eukaryota</taxon>
        <taxon>Fungi</taxon>
        <taxon>Dikarya</taxon>
        <taxon>Basidiomycota</taxon>
        <taxon>Agaricomycotina</taxon>
        <taxon>Agaricomycetes</taxon>
        <taxon>Agaricomycetidae</taxon>
        <taxon>Agaricales</taxon>
        <taxon>Marasmiineae</taxon>
        <taxon>Mycenaceae</taxon>
        <taxon>Mycena</taxon>
    </lineage>
</organism>
<dbReference type="InterPro" id="IPR009072">
    <property type="entry name" value="Histone-fold"/>
</dbReference>
<name>A0AAD2Q4Q6_9AGAR</name>
<dbReference type="EMBL" id="CAVNYO010000405">
    <property type="protein sequence ID" value="CAK5276023.1"/>
    <property type="molecule type" value="Genomic_DNA"/>
</dbReference>
<reference evidence="7" key="1">
    <citation type="submission" date="2023-11" db="EMBL/GenBank/DDBJ databases">
        <authorList>
            <person name="De Vega J J."/>
            <person name="De Vega J J."/>
        </authorList>
    </citation>
    <scope>NUCLEOTIDE SEQUENCE</scope>
</reference>
<evidence type="ECO:0000256" key="4">
    <source>
        <dbReference type="ARBA" id="ARBA00023242"/>
    </source>
</evidence>
<evidence type="ECO:0000256" key="5">
    <source>
        <dbReference type="SAM" id="MobiDB-lite"/>
    </source>
</evidence>
<keyword evidence="3" id="KW-0804">Transcription</keyword>